<dbReference type="GO" id="GO:0007018">
    <property type="term" value="P:microtubule-based movement"/>
    <property type="evidence" value="ECO:0007669"/>
    <property type="project" value="InterPro"/>
</dbReference>
<dbReference type="InterPro" id="IPR026983">
    <property type="entry name" value="DHC"/>
</dbReference>
<gene>
    <name evidence="14" type="ORF">GBAR_LOCUS10752</name>
</gene>
<evidence type="ECO:0000313" key="14">
    <source>
        <dbReference type="EMBL" id="CAI8017801.1"/>
    </source>
</evidence>
<keyword evidence="7" id="KW-0067">ATP-binding</keyword>
<name>A0AA35WHV5_GEOBA</name>
<feature type="domain" description="Dynein heavy chain hydrolytic ATP-binding dynein motor region" evidence="13">
    <location>
        <begin position="865"/>
        <end position="893"/>
    </location>
</feature>
<keyword evidence="11" id="KW-0206">Cytoskeleton</keyword>
<evidence type="ECO:0000259" key="12">
    <source>
        <dbReference type="Pfam" id="PF08393"/>
    </source>
</evidence>
<evidence type="ECO:0000256" key="5">
    <source>
        <dbReference type="ARBA" id="ARBA00022737"/>
    </source>
</evidence>
<dbReference type="PANTHER" id="PTHR46532">
    <property type="entry name" value="MALE FERTILITY FACTOR KL5"/>
    <property type="match status" value="1"/>
</dbReference>
<dbReference type="Gene3D" id="1.20.140.100">
    <property type="entry name" value="Dynein heavy chain, N-terminal domain 2"/>
    <property type="match status" value="1"/>
</dbReference>
<dbReference type="Pfam" id="PF12774">
    <property type="entry name" value="AAA_6"/>
    <property type="match status" value="1"/>
</dbReference>
<dbReference type="FunFam" id="1.10.287.2620:FF:000001">
    <property type="entry name" value="Cytoplasmic dynein heavy chain 1"/>
    <property type="match status" value="1"/>
</dbReference>
<organism evidence="14 15">
    <name type="scientific">Geodia barretti</name>
    <name type="common">Barrett's horny sponge</name>
    <dbReference type="NCBI Taxonomy" id="519541"/>
    <lineage>
        <taxon>Eukaryota</taxon>
        <taxon>Metazoa</taxon>
        <taxon>Porifera</taxon>
        <taxon>Demospongiae</taxon>
        <taxon>Heteroscleromorpha</taxon>
        <taxon>Tetractinellida</taxon>
        <taxon>Astrophorina</taxon>
        <taxon>Geodiidae</taxon>
        <taxon>Geodia</taxon>
    </lineage>
</organism>
<evidence type="ECO:0000256" key="6">
    <source>
        <dbReference type="ARBA" id="ARBA00022741"/>
    </source>
</evidence>
<dbReference type="AlphaFoldDB" id="A0AA35WHV5"/>
<dbReference type="GO" id="GO:0005524">
    <property type="term" value="F:ATP binding"/>
    <property type="evidence" value="ECO:0007669"/>
    <property type="project" value="UniProtKB-KW"/>
</dbReference>
<dbReference type="InterPro" id="IPR042222">
    <property type="entry name" value="Dynein_2_N"/>
</dbReference>
<reference evidence="14" key="1">
    <citation type="submission" date="2023-03" db="EMBL/GenBank/DDBJ databases">
        <authorList>
            <person name="Steffen K."/>
            <person name="Cardenas P."/>
        </authorList>
    </citation>
    <scope>NUCLEOTIDE SEQUENCE</scope>
</reference>
<evidence type="ECO:0000256" key="10">
    <source>
        <dbReference type="ARBA" id="ARBA00023175"/>
    </source>
</evidence>
<comment type="subcellular location">
    <subcellularLocation>
        <location evidence="1">Cytoplasm</location>
        <location evidence="1">Cytoskeleton</location>
    </subcellularLocation>
</comment>
<dbReference type="GO" id="GO:0005858">
    <property type="term" value="C:axonemal dynein complex"/>
    <property type="evidence" value="ECO:0007669"/>
    <property type="project" value="TreeGrafter"/>
</dbReference>
<evidence type="ECO:0000256" key="9">
    <source>
        <dbReference type="ARBA" id="ARBA00023054"/>
    </source>
</evidence>
<dbReference type="InterPro" id="IPR035699">
    <property type="entry name" value="AAA_6"/>
</dbReference>
<sequence length="893" mass="103158">MEHDSEPLVEAYGAIEELLGSVQSYVKVWLQYQSLWDMEPANIYSRLESDLTKWQKLLMDIKKSRKTVDTTETMKQFGPVEIHYGKVQQKVNLKYDSWHREILSRFGSMLGDNMLDFHSTVAKASLLILSNIVVCTVVGHNTLYRSDLESHVVDAATTSEAVGFITLMQELKRKMRSWEQQVEVFRAGEKILDRQRFQFPSSWVYVDNVEGEWGAFNEIVKRKESSVQTQIGTLQMQIVAEDRSVEQKTAELLQLWEKEKPVQGELRPDDAANLLTIFEGKFTRIKEDRDNVIKAKEALELAEPGLVSGSDERVVVALEELTDLKGVWSELSKVWEKIEEMREKPWLSVAPRKIRQGLDVLVQQLRGFPARLKSYASFEYVQATLKGYMKVNVLVTELKSEALKERHWKQLMKKLRVSWQLHDLTLGQVWGVDLQKNEMIVKDVILVAQGEMALEEFLKQVREAWQTYELEMINYQNKCRIIRGWDDLFTKCKEHLNSVAAMKLSPYYKVFEDDALQWEERLNRINTLFDVWIDVQRRWVYLEGIFTGSADIKHLLPNETQRFQSISSEFMALMKKVAKSPLVMDVLNIPGVQKSLERLADLLGKIQKALGEYLERERASFPRFYFVGDEDLLEIIGNSKNVPRLQKHFKKMFAGVHSVILSDDQTKVLGISAKEGEQVMFKTSVSIVDNPKINQWLSMVEKEMRLNLAMLLAQAVDGISKFSKGTINTEQYLQWVDSYQAQLVVLASQVTWSTNVESALQTLQAQASPGEMAPMNEVLGVIEGTLNVLADCVLHEQPPVRRKKLEHLITELVHQRDTTRMLITDKVAHTRRFEWLSQMRFYFDPKKTDVLQQLSIHMANAQFNYGFEYLGVQDKLVQTPLTDRCYLTMTQAL</sequence>
<dbReference type="FunFam" id="1.20.140.100:FF:000002">
    <property type="entry name" value="Cytoplasmic dynein heavy chain 1"/>
    <property type="match status" value="1"/>
</dbReference>
<keyword evidence="6" id="KW-0547">Nucleotide-binding</keyword>
<evidence type="ECO:0000313" key="15">
    <source>
        <dbReference type="Proteomes" id="UP001174909"/>
    </source>
</evidence>
<dbReference type="EMBL" id="CASHTH010001659">
    <property type="protein sequence ID" value="CAI8017801.1"/>
    <property type="molecule type" value="Genomic_DNA"/>
</dbReference>
<dbReference type="GO" id="GO:0051959">
    <property type="term" value="F:dynein light intermediate chain binding"/>
    <property type="evidence" value="ECO:0007669"/>
    <property type="project" value="InterPro"/>
</dbReference>
<dbReference type="PANTHER" id="PTHR46532:SF13">
    <property type="entry name" value="CYTOPLASMIC DYNEIN 1 HEAVY CHAIN 1"/>
    <property type="match status" value="1"/>
</dbReference>
<protein>
    <submittedName>
        <fullName evidence="14">Cytoplasmic dynein 1 heavy chain 1</fullName>
    </submittedName>
</protein>
<dbReference type="FunFam" id="1.20.58.1120:FF:000003">
    <property type="entry name" value="Cytoplasmic dynein heavy chain 1"/>
    <property type="match status" value="1"/>
</dbReference>
<dbReference type="Gene3D" id="1.20.58.1120">
    <property type="match status" value="1"/>
</dbReference>
<keyword evidence="4" id="KW-0493">Microtubule</keyword>
<dbReference type="Gene3D" id="1.10.287.2620">
    <property type="match status" value="1"/>
</dbReference>
<keyword evidence="3" id="KW-0963">Cytoplasm</keyword>
<keyword evidence="10" id="KW-0505">Motor protein</keyword>
<evidence type="ECO:0000256" key="8">
    <source>
        <dbReference type="ARBA" id="ARBA00023017"/>
    </source>
</evidence>
<comment type="caution">
    <text evidence="14">The sequence shown here is derived from an EMBL/GenBank/DDBJ whole genome shotgun (WGS) entry which is preliminary data.</text>
</comment>
<dbReference type="InterPro" id="IPR042228">
    <property type="entry name" value="Dynein_linker_3"/>
</dbReference>
<evidence type="ECO:0000256" key="1">
    <source>
        <dbReference type="ARBA" id="ARBA00004245"/>
    </source>
</evidence>
<evidence type="ECO:0000256" key="4">
    <source>
        <dbReference type="ARBA" id="ARBA00022701"/>
    </source>
</evidence>
<dbReference type="GO" id="GO:0005874">
    <property type="term" value="C:microtubule"/>
    <property type="evidence" value="ECO:0007669"/>
    <property type="project" value="UniProtKB-KW"/>
</dbReference>
<accession>A0AA35WHV5</accession>
<proteinExistence type="inferred from homology"/>
<evidence type="ECO:0000256" key="3">
    <source>
        <dbReference type="ARBA" id="ARBA00022490"/>
    </source>
</evidence>
<evidence type="ECO:0000256" key="2">
    <source>
        <dbReference type="ARBA" id="ARBA00008887"/>
    </source>
</evidence>
<comment type="similarity">
    <text evidence="2">Belongs to the dynein heavy chain family.</text>
</comment>
<evidence type="ECO:0000256" key="11">
    <source>
        <dbReference type="ARBA" id="ARBA00023212"/>
    </source>
</evidence>
<keyword evidence="15" id="KW-1185">Reference proteome</keyword>
<dbReference type="GO" id="GO:0045505">
    <property type="term" value="F:dynein intermediate chain binding"/>
    <property type="evidence" value="ECO:0007669"/>
    <property type="project" value="InterPro"/>
</dbReference>
<keyword evidence="8" id="KW-0243">Dynein</keyword>
<dbReference type="Gene3D" id="3.20.180.20">
    <property type="entry name" value="Dynein heavy chain, N-terminal domain 2"/>
    <property type="match status" value="1"/>
</dbReference>
<dbReference type="Pfam" id="PF08393">
    <property type="entry name" value="DHC_N2"/>
    <property type="match status" value="1"/>
</dbReference>
<dbReference type="FunFam" id="3.20.180.20:FF:000002">
    <property type="entry name" value="Cytoplasmic dynein heavy chain 1"/>
    <property type="match status" value="1"/>
</dbReference>
<feature type="domain" description="Dynein heavy chain linker" evidence="12">
    <location>
        <begin position="318"/>
        <end position="715"/>
    </location>
</feature>
<keyword evidence="9" id="KW-0175">Coiled coil</keyword>
<evidence type="ECO:0000256" key="7">
    <source>
        <dbReference type="ARBA" id="ARBA00022840"/>
    </source>
</evidence>
<keyword evidence="5" id="KW-0677">Repeat</keyword>
<dbReference type="InterPro" id="IPR013602">
    <property type="entry name" value="Dynein_heavy_linker"/>
</dbReference>
<dbReference type="Proteomes" id="UP001174909">
    <property type="component" value="Unassembled WGS sequence"/>
</dbReference>
<evidence type="ECO:0000259" key="13">
    <source>
        <dbReference type="Pfam" id="PF12774"/>
    </source>
</evidence>